<feature type="compositionally biased region" description="Basic and acidic residues" evidence="1">
    <location>
        <begin position="252"/>
        <end position="268"/>
    </location>
</feature>
<feature type="compositionally biased region" description="Basic and acidic residues" evidence="1">
    <location>
        <begin position="349"/>
        <end position="358"/>
    </location>
</feature>
<dbReference type="InterPro" id="IPR007788">
    <property type="entry name" value="QCT"/>
</dbReference>
<feature type="compositionally biased region" description="Acidic residues" evidence="1">
    <location>
        <begin position="326"/>
        <end position="346"/>
    </location>
</feature>
<feature type="compositionally biased region" description="Basic and acidic residues" evidence="1">
    <location>
        <begin position="233"/>
        <end position="242"/>
    </location>
</feature>
<feature type="compositionally biased region" description="Basic and acidic residues" evidence="1">
    <location>
        <begin position="194"/>
        <end position="215"/>
    </location>
</feature>
<reference evidence="4" key="1">
    <citation type="submission" date="2021-01" db="EMBL/GenBank/DDBJ databases">
        <authorList>
            <person name="Corre E."/>
            <person name="Pelletier E."/>
            <person name="Niang G."/>
            <person name="Scheremetjew M."/>
            <person name="Finn R."/>
            <person name="Kale V."/>
            <person name="Holt S."/>
            <person name="Cochrane G."/>
            <person name="Meng A."/>
            <person name="Brown T."/>
            <person name="Cohen L."/>
        </authorList>
    </citation>
    <scope>NUCLEOTIDE SEQUENCE</scope>
    <source>
        <strain evidence="4">SM1012Den-03</strain>
    </source>
</reference>
<dbReference type="PANTHER" id="PTHR31270:SF1">
    <property type="entry name" value="GLUTAMINYL-PEPTIDE CYCLOTRANSFERASE"/>
    <property type="match status" value="1"/>
</dbReference>
<feature type="transmembrane region" description="Helical" evidence="2">
    <location>
        <begin position="70"/>
        <end position="90"/>
    </location>
</feature>
<feature type="compositionally biased region" description="Acidic residues" evidence="1">
    <location>
        <begin position="1"/>
        <end position="36"/>
    </location>
</feature>
<dbReference type="SUPFAM" id="SSF75011">
    <property type="entry name" value="3-carboxy-cis,cis-mucoante lactonizing enzyme"/>
    <property type="match status" value="1"/>
</dbReference>
<feature type="compositionally biased region" description="Acidic residues" evidence="1">
    <location>
        <begin position="359"/>
        <end position="401"/>
    </location>
</feature>
<organism evidence="4">
    <name type="scientific">Skeletonema marinoi</name>
    <dbReference type="NCBI Taxonomy" id="267567"/>
    <lineage>
        <taxon>Eukaryota</taxon>
        <taxon>Sar</taxon>
        <taxon>Stramenopiles</taxon>
        <taxon>Ochrophyta</taxon>
        <taxon>Bacillariophyta</taxon>
        <taxon>Coscinodiscophyceae</taxon>
        <taxon>Thalassiosirophycidae</taxon>
        <taxon>Thalassiosirales</taxon>
        <taxon>Skeletonemataceae</taxon>
        <taxon>Skeletonema</taxon>
        <taxon>Skeletonema marinoi-dohrnii complex</taxon>
    </lineage>
</organism>
<evidence type="ECO:0000313" key="3">
    <source>
        <dbReference type="EMBL" id="CAD9615378.1"/>
    </source>
</evidence>
<evidence type="ECO:0008006" key="5">
    <source>
        <dbReference type="Google" id="ProtNLM"/>
    </source>
</evidence>
<dbReference type="Pfam" id="PF05096">
    <property type="entry name" value="Glu_cyclase_2"/>
    <property type="match status" value="1"/>
</dbReference>
<gene>
    <name evidence="3" type="ORF">SMAR0320_LOCUS15308</name>
    <name evidence="4" type="ORF">SMAR0320_LOCUS15309</name>
</gene>
<proteinExistence type="predicted"/>
<dbReference type="EMBL" id="HBGZ01021253">
    <property type="protein sequence ID" value="CAD9615378.1"/>
    <property type="molecule type" value="Transcribed_RNA"/>
</dbReference>
<feature type="region of interest" description="Disordered" evidence="1">
    <location>
        <begin position="194"/>
        <end position="479"/>
    </location>
</feature>
<keyword evidence="2" id="KW-0812">Transmembrane</keyword>
<dbReference type="AlphaFoldDB" id="A0A6U3X636"/>
<feature type="compositionally biased region" description="Basic residues" evidence="1">
    <location>
        <begin position="218"/>
        <end position="232"/>
    </location>
</feature>
<evidence type="ECO:0000256" key="2">
    <source>
        <dbReference type="SAM" id="Phobius"/>
    </source>
</evidence>
<evidence type="ECO:0000313" key="4">
    <source>
        <dbReference type="EMBL" id="CAD9615380.1"/>
    </source>
</evidence>
<sequence length="737" mass="83574">MGENSNEYDLEMVDVEDPAYSSDEDDFDTTDSEYGEDSLHERTLTPNTVTDNSSAAKAGFYRTSMQRQNICFGSTVFLVVGMFIAAYFYMDISFSPSNVGIFGDELAMKGASGEVGLDADNAETQEIIDEEIIELEETGHWGENGKEVRSKIDDLIFDKDKIGEHKWVEESDWWKNNIGNMDISNMTKAELKAYKKMKKKEEHQKKKQHKEEENQAKAAKKGKKGKPNKKKGHLEDIDDIKQKLANRHHESHGKSREKNKHAIDDAYRMKQKHNGPRPDDWSRGKNRDKGNEQNDGANAAEEQEETYEAPSDNAVDASTEKMNAEDNNEQLEDTEEVTEGDEEQVETSEIQKETRNYDVDGDVDEDALEEDANAGENNEQVEDTEGGDDEEEQEETTETNEDTSNVDGDVPAEEETNGSETNEQVVDAEKDVNEVADDEEEPEETTSDTNSDVDGDVPAEEETNGAETNEPVVDAEEVSEAELPVATISTAYTVLEQDTHDSLSFTQGISYCSDGKIYETTGLYGQSKVRRINPDTFEVEKSIDTPRDFFGEGSTCFIGKDGKEYLIEITWRERRGFVYEVPSLELLHAFDYTTTAPGNQGWGITYDPNNHELIVSDGSEYLYFWDVENFEMKRRVTVTRFDGEIQDQINELEFMDGLVCYNIWHEDEIICADPWTGKSVREYDFSDIWPANQRGNSENVLNGIALGKDHVLITGKRWDRIYKVAFNDWPTLFDNDN</sequence>
<keyword evidence="2" id="KW-0472">Membrane</keyword>
<dbReference type="GO" id="GO:0016603">
    <property type="term" value="F:glutaminyl-peptide cyclotransferase activity"/>
    <property type="evidence" value="ECO:0007669"/>
    <property type="project" value="InterPro"/>
</dbReference>
<keyword evidence="2" id="KW-1133">Transmembrane helix</keyword>
<evidence type="ECO:0000256" key="1">
    <source>
        <dbReference type="SAM" id="MobiDB-lite"/>
    </source>
</evidence>
<feature type="region of interest" description="Disordered" evidence="1">
    <location>
        <begin position="1"/>
        <end position="50"/>
    </location>
</feature>
<feature type="compositionally biased region" description="Basic and acidic residues" evidence="1">
    <location>
        <begin position="276"/>
        <end position="292"/>
    </location>
</feature>
<feature type="compositionally biased region" description="Acidic residues" evidence="1">
    <location>
        <begin position="434"/>
        <end position="464"/>
    </location>
</feature>
<accession>A0A6U3X636</accession>
<protein>
    <recommendedName>
        <fullName evidence="5">Glutamine cyclotransferase</fullName>
    </recommendedName>
</protein>
<name>A0A6U3X636_9STRA</name>
<dbReference type="EMBL" id="HBGZ01021254">
    <property type="protein sequence ID" value="CAD9615380.1"/>
    <property type="molecule type" value="Transcribed_RNA"/>
</dbReference>
<dbReference type="PANTHER" id="PTHR31270">
    <property type="entry name" value="GLUTAMINYL-PEPTIDE CYCLOTRANSFERASE"/>
    <property type="match status" value="1"/>
</dbReference>